<dbReference type="EMBL" id="CP059572">
    <property type="protein sequence ID" value="QXJ25220.1"/>
    <property type="molecule type" value="Genomic_DNA"/>
</dbReference>
<accession>A0ABX8R2F3</accession>
<gene>
    <name evidence="2" type="ORF">AGRA3207_006688</name>
</gene>
<reference evidence="2" key="1">
    <citation type="submission" date="2020-07" db="EMBL/GenBank/DDBJ databases">
        <authorList>
            <person name="Tarantini F.S."/>
            <person name="Hong K.W."/>
            <person name="Chan K.G."/>
        </authorList>
    </citation>
    <scope>NUCLEOTIDE SEQUENCE</scope>
    <source>
        <strain evidence="2">32-07</strain>
    </source>
</reference>
<keyword evidence="3" id="KW-1185">Reference proteome</keyword>
<organism evidence="2 3">
    <name type="scientific">Actinomadura graeca</name>
    <dbReference type="NCBI Taxonomy" id="2750812"/>
    <lineage>
        <taxon>Bacteria</taxon>
        <taxon>Bacillati</taxon>
        <taxon>Actinomycetota</taxon>
        <taxon>Actinomycetes</taxon>
        <taxon>Streptosporangiales</taxon>
        <taxon>Thermomonosporaceae</taxon>
        <taxon>Actinomadura</taxon>
    </lineage>
</organism>
<evidence type="ECO:0000313" key="3">
    <source>
        <dbReference type="Proteomes" id="UP001049518"/>
    </source>
</evidence>
<feature type="region of interest" description="Disordered" evidence="1">
    <location>
        <begin position="18"/>
        <end position="49"/>
    </location>
</feature>
<sequence>MEDPMGGSWTWWWLLGGPRHVHPMARPPARRREDRPSRRRASRPRRGDR</sequence>
<evidence type="ECO:0000256" key="1">
    <source>
        <dbReference type="SAM" id="MobiDB-lite"/>
    </source>
</evidence>
<dbReference type="Proteomes" id="UP001049518">
    <property type="component" value="Chromosome"/>
</dbReference>
<proteinExistence type="predicted"/>
<feature type="compositionally biased region" description="Basic residues" evidence="1">
    <location>
        <begin position="37"/>
        <end position="49"/>
    </location>
</feature>
<protein>
    <submittedName>
        <fullName evidence="2">Uncharacterized protein</fullName>
    </submittedName>
</protein>
<evidence type="ECO:0000313" key="2">
    <source>
        <dbReference type="EMBL" id="QXJ25220.1"/>
    </source>
</evidence>
<dbReference type="RefSeq" id="WP_231331139.1">
    <property type="nucleotide sequence ID" value="NZ_CP059572.1"/>
</dbReference>
<name>A0ABX8R2F3_9ACTN</name>